<dbReference type="EMBL" id="CP050063">
    <property type="protein sequence ID" value="QIP17218.1"/>
    <property type="molecule type" value="Genomic_DNA"/>
</dbReference>
<evidence type="ECO:0000256" key="2">
    <source>
        <dbReference type="ARBA" id="ARBA00007613"/>
    </source>
</evidence>
<dbReference type="GO" id="GO:1990281">
    <property type="term" value="C:efflux pump complex"/>
    <property type="evidence" value="ECO:0007669"/>
    <property type="project" value="TreeGrafter"/>
</dbReference>
<dbReference type="InterPro" id="IPR051906">
    <property type="entry name" value="TolC-like"/>
</dbReference>
<keyword evidence="3" id="KW-0813">Transport</keyword>
<evidence type="ECO:0000256" key="7">
    <source>
        <dbReference type="ARBA" id="ARBA00023237"/>
    </source>
</evidence>
<feature type="signal peptide" evidence="9">
    <location>
        <begin position="1"/>
        <end position="19"/>
    </location>
</feature>
<keyword evidence="11" id="KW-1185">Reference proteome</keyword>
<name>A0A6G9AXZ3_9BACT</name>
<evidence type="ECO:0000256" key="8">
    <source>
        <dbReference type="SAM" id="Coils"/>
    </source>
</evidence>
<dbReference type="AlphaFoldDB" id="A0A6G9AXZ3"/>
<protein>
    <submittedName>
        <fullName evidence="10">TolC family protein</fullName>
    </submittedName>
</protein>
<evidence type="ECO:0000256" key="1">
    <source>
        <dbReference type="ARBA" id="ARBA00004442"/>
    </source>
</evidence>
<keyword evidence="8" id="KW-0175">Coiled coil</keyword>
<dbReference type="PANTHER" id="PTHR30026">
    <property type="entry name" value="OUTER MEMBRANE PROTEIN TOLC"/>
    <property type="match status" value="1"/>
</dbReference>
<keyword evidence="6" id="KW-0472">Membrane</keyword>
<organism evidence="10 11">
    <name type="scientific">Spirosoma aureum</name>
    <dbReference type="NCBI Taxonomy" id="2692134"/>
    <lineage>
        <taxon>Bacteria</taxon>
        <taxon>Pseudomonadati</taxon>
        <taxon>Bacteroidota</taxon>
        <taxon>Cytophagia</taxon>
        <taxon>Cytophagales</taxon>
        <taxon>Cytophagaceae</taxon>
        <taxon>Spirosoma</taxon>
    </lineage>
</organism>
<keyword evidence="4" id="KW-1134">Transmembrane beta strand</keyword>
<dbReference type="Pfam" id="PF02321">
    <property type="entry name" value="OEP"/>
    <property type="match status" value="2"/>
</dbReference>
<accession>A0A6G9AXZ3</accession>
<gene>
    <name evidence="10" type="ORF">G8759_33550</name>
</gene>
<dbReference type="PANTHER" id="PTHR30026:SF20">
    <property type="entry name" value="OUTER MEMBRANE PROTEIN TOLC"/>
    <property type="match status" value="1"/>
</dbReference>
<evidence type="ECO:0000256" key="9">
    <source>
        <dbReference type="SAM" id="SignalP"/>
    </source>
</evidence>
<feature type="chain" id="PRO_5026201362" evidence="9">
    <location>
        <begin position="20"/>
        <end position="444"/>
    </location>
</feature>
<reference evidence="10 11" key="1">
    <citation type="submission" date="2020-03" db="EMBL/GenBank/DDBJ databases">
        <authorList>
            <person name="Kim M.K."/>
        </authorList>
    </citation>
    <scope>NUCLEOTIDE SEQUENCE [LARGE SCALE GENOMIC DNA]</scope>
    <source>
        <strain evidence="10 11">BT328</strain>
    </source>
</reference>
<evidence type="ECO:0000313" key="10">
    <source>
        <dbReference type="EMBL" id="QIP17218.1"/>
    </source>
</evidence>
<dbReference type="KEGG" id="spib:G8759_33550"/>
<dbReference type="GO" id="GO:0015562">
    <property type="term" value="F:efflux transmembrane transporter activity"/>
    <property type="evidence" value="ECO:0007669"/>
    <property type="project" value="InterPro"/>
</dbReference>
<evidence type="ECO:0000256" key="3">
    <source>
        <dbReference type="ARBA" id="ARBA00022448"/>
    </source>
</evidence>
<comment type="subcellular location">
    <subcellularLocation>
        <location evidence="1">Cell outer membrane</location>
    </subcellularLocation>
</comment>
<comment type="similarity">
    <text evidence="2">Belongs to the outer membrane factor (OMF) (TC 1.B.17) family.</text>
</comment>
<dbReference type="GO" id="GO:0015288">
    <property type="term" value="F:porin activity"/>
    <property type="evidence" value="ECO:0007669"/>
    <property type="project" value="TreeGrafter"/>
</dbReference>
<evidence type="ECO:0000256" key="5">
    <source>
        <dbReference type="ARBA" id="ARBA00022692"/>
    </source>
</evidence>
<dbReference type="Proteomes" id="UP000501802">
    <property type="component" value="Chromosome"/>
</dbReference>
<keyword evidence="9" id="KW-0732">Signal</keyword>
<dbReference type="InterPro" id="IPR003423">
    <property type="entry name" value="OMP_efflux"/>
</dbReference>
<keyword evidence="7" id="KW-0998">Cell outer membrane</keyword>
<sequence length="444" mass="48780">MKSQLVTILAFCAIGVAQAQNQTVTIAAPEDLKALVQQANTNYPTLKQQQQQIQAGEVRVDIARTSMRPSVNLNGNYTYITPVPQFAIPLNGQEVVAKLAPNNSINTNVSIGQTIYDFGRTDAAVRQAADNVQILRRNYELTQQSLAYQVAAAYYGVGFLQRSLIVQDSVIRTASANVRLLSNRLQNGDALEYDVLTEAVRVKVAQNRKIEIQNQLEKQLATLTYLTGNPQPETNRAIEQFQVGVQLAPVSLFDLNGQFQTAAVGNKTVLLAQDQVKAAETDVLVNNRSGQPSITFNGTAGFKNGYPLEVEQLRGNTTAGINFVAPIYSGKRYKLQNQAAQLNLNASRYAVETANAQLRQSIALLNADIRSNQTRLANLETQVLQAHKALDIANARLRNGVITNVELQSAETGVEEAELGRLTFQYQLLLNQLELKRLLGEPLF</sequence>
<dbReference type="Gene3D" id="1.20.1600.10">
    <property type="entry name" value="Outer membrane efflux proteins (OEP)"/>
    <property type="match status" value="1"/>
</dbReference>
<dbReference type="GO" id="GO:0009279">
    <property type="term" value="C:cell outer membrane"/>
    <property type="evidence" value="ECO:0007669"/>
    <property type="project" value="UniProtKB-SubCell"/>
</dbReference>
<evidence type="ECO:0000256" key="6">
    <source>
        <dbReference type="ARBA" id="ARBA00023136"/>
    </source>
</evidence>
<evidence type="ECO:0000256" key="4">
    <source>
        <dbReference type="ARBA" id="ARBA00022452"/>
    </source>
</evidence>
<feature type="coiled-coil region" evidence="8">
    <location>
        <begin position="362"/>
        <end position="396"/>
    </location>
</feature>
<dbReference type="RefSeq" id="WP_167217855.1">
    <property type="nucleotide sequence ID" value="NZ_CP050063.1"/>
</dbReference>
<dbReference type="SUPFAM" id="SSF56954">
    <property type="entry name" value="Outer membrane efflux proteins (OEP)"/>
    <property type="match status" value="1"/>
</dbReference>
<keyword evidence="5" id="KW-0812">Transmembrane</keyword>
<evidence type="ECO:0000313" key="11">
    <source>
        <dbReference type="Proteomes" id="UP000501802"/>
    </source>
</evidence>
<proteinExistence type="inferred from homology"/>